<dbReference type="Gene3D" id="2.40.100.10">
    <property type="entry name" value="Cyclophilin-like"/>
    <property type="match status" value="1"/>
</dbReference>
<keyword evidence="1" id="KW-0697">Rotamase</keyword>
<evidence type="ECO:0000259" key="2">
    <source>
        <dbReference type="PROSITE" id="PS50072"/>
    </source>
</evidence>
<dbReference type="InterPro" id="IPR002130">
    <property type="entry name" value="Cyclophilin-type_PPIase_dom"/>
</dbReference>
<dbReference type="EMBL" id="JASSZA010000005">
    <property type="protein sequence ID" value="KAK2109951.1"/>
    <property type="molecule type" value="Genomic_DNA"/>
</dbReference>
<evidence type="ECO:0000256" key="1">
    <source>
        <dbReference type="RuleBase" id="RU363019"/>
    </source>
</evidence>
<comment type="caution">
    <text evidence="3">The sequence shown here is derived from an EMBL/GenBank/DDBJ whole genome shotgun (WGS) entry which is preliminary data.</text>
</comment>
<dbReference type="InterPro" id="IPR029000">
    <property type="entry name" value="Cyclophilin-like_dom_sf"/>
</dbReference>
<keyword evidence="4" id="KW-1185">Reference proteome</keyword>
<dbReference type="Proteomes" id="UP001266305">
    <property type="component" value="Unassembled WGS sequence"/>
</dbReference>
<dbReference type="EC" id="5.2.1.8" evidence="1"/>
<dbReference type="PROSITE" id="PS50072">
    <property type="entry name" value="CSA_PPIASE_2"/>
    <property type="match status" value="1"/>
</dbReference>
<comment type="catalytic activity">
    <reaction evidence="1">
        <text>[protein]-peptidylproline (omega=180) = [protein]-peptidylproline (omega=0)</text>
        <dbReference type="Rhea" id="RHEA:16237"/>
        <dbReference type="Rhea" id="RHEA-COMP:10747"/>
        <dbReference type="Rhea" id="RHEA-COMP:10748"/>
        <dbReference type="ChEBI" id="CHEBI:83833"/>
        <dbReference type="ChEBI" id="CHEBI:83834"/>
        <dbReference type="EC" id="5.2.1.8"/>
    </reaction>
</comment>
<dbReference type="PRINTS" id="PR00153">
    <property type="entry name" value="CSAPPISMRASE"/>
</dbReference>
<organism evidence="3 4">
    <name type="scientific">Saguinus oedipus</name>
    <name type="common">Cotton-top tamarin</name>
    <name type="synonym">Oedipomidas oedipus</name>
    <dbReference type="NCBI Taxonomy" id="9490"/>
    <lineage>
        <taxon>Eukaryota</taxon>
        <taxon>Metazoa</taxon>
        <taxon>Chordata</taxon>
        <taxon>Craniata</taxon>
        <taxon>Vertebrata</taxon>
        <taxon>Euteleostomi</taxon>
        <taxon>Mammalia</taxon>
        <taxon>Eutheria</taxon>
        <taxon>Euarchontoglires</taxon>
        <taxon>Primates</taxon>
        <taxon>Haplorrhini</taxon>
        <taxon>Platyrrhini</taxon>
        <taxon>Cebidae</taxon>
        <taxon>Callitrichinae</taxon>
        <taxon>Saguinus</taxon>
    </lineage>
</organism>
<proteinExistence type="inferred from homology"/>
<gene>
    <name evidence="3" type="ORF">P7K49_009697</name>
</gene>
<keyword evidence="1" id="KW-0413">Isomerase</keyword>
<comment type="function">
    <text evidence="1">PPIases accelerate the folding of proteins. It catalyzes the cis-trans isomerization of proline imidic peptide bonds in oligopeptides.</text>
</comment>
<reference evidence="3 4" key="1">
    <citation type="submission" date="2023-05" db="EMBL/GenBank/DDBJ databases">
        <title>B98-5 Cell Line De Novo Hybrid Assembly: An Optical Mapping Approach.</title>
        <authorList>
            <person name="Kananen K."/>
            <person name="Auerbach J.A."/>
            <person name="Kautto E."/>
            <person name="Blachly J.S."/>
        </authorList>
    </citation>
    <scope>NUCLEOTIDE SEQUENCE [LARGE SCALE GENOMIC DNA]</scope>
    <source>
        <strain evidence="3">B95-8</strain>
        <tissue evidence="3">Cell line</tissue>
    </source>
</reference>
<dbReference type="Pfam" id="PF00160">
    <property type="entry name" value="Pro_isomerase"/>
    <property type="match status" value="1"/>
</dbReference>
<dbReference type="PANTHER" id="PTHR11071:SF490">
    <property type="entry name" value="PEPTIDYL-PROLYL CIS-TRANS ISOMERASE A"/>
    <property type="match status" value="1"/>
</dbReference>
<sequence>MSISPLVETHTGLNVASHRPAASRLKDECIHGIHTQYSTLNKKRSLGVEAPVVSPTVLIAVNSEPLGRVSFKLFADKFPKTAENFHTLSTGEKTSGYKGSCFHKIIPGLMCQSGDFTRHNGTGGKSICGEKSDDENFIVKEGMNIVESMECFGSRNDRTSKKITSADCGQLQ</sequence>
<evidence type="ECO:0000313" key="4">
    <source>
        <dbReference type="Proteomes" id="UP001266305"/>
    </source>
</evidence>
<dbReference type="SUPFAM" id="SSF50891">
    <property type="entry name" value="Cyclophilin-like"/>
    <property type="match status" value="1"/>
</dbReference>
<name>A0ABQ9VKP7_SAGOE</name>
<evidence type="ECO:0000313" key="3">
    <source>
        <dbReference type="EMBL" id="KAK2109951.1"/>
    </source>
</evidence>
<dbReference type="PANTHER" id="PTHR11071">
    <property type="entry name" value="PEPTIDYL-PROLYL CIS-TRANS ISOMERASE"/>
    <property type="match status" value="1"/>
</dbReference>
<protein>
    <recommendedName>
        <fullName evidence="1">Peptidyl-prolyl cis-trans isomerase</fullName>
        <shortName evidence="1">PPIase</shortName>
        <ecNumber evidence="1">5.2.1.8</ecNumber>
    </recommendedName>
</protein>
<feature type="domain" description="PPIase cyclophilin-type" evidence="2">
    <location>
        <begin position="56"/>
        <end position="172"/>
    </location>
</feature>
<comment type="similarity">
    <text evidence="1">Belongs to the cyclophilin-type PPIase family.</text>
</comment>
<accession>A0ABQ9VKP7</accession>